<organism evidence="2 3">
    <name type="scientific">Antarcticimicrobium sediminis</name>
    <dbReference type="NCBI Taxonomy" id="2546227"/>
    <lineage>
        <taxon>Bacteria</taxon>
        <taxon>Pseudomonadati</taxon>
        <taxon>Pseudomonadota</taxon>
        <taxon>Alphaproteobacteria</taxon>
        <taxon>Rhodobacterales</taxon>
        <taxon>Paracoccaceae</taxon>
        <taxon>Antarcticimicrobium</taxon>
    </lineage>
</organism>
<dbReference type="RefSeq" id="WP_132831406.1">
    <property type="nucleotide sequence ID" value="NZ_SMFP01000022.1"/>
</dbReference>
<keyword evidence="3" id="KW-1185">Reference proteome</keyword>
<feature type="compositionally biased region" description="Basic and acidic residues" evidence="1">
    <location>
        <begin position="55"/>
        <end position="75"/>
    </location>
</feature>
<evidence type="ECO:0000313" key="2">
    <source>
        <dbReference type="EMBL" id="TDE34126.1"/>
    </source>
</evidence>
<protein>
    <submittedName>
        <fullName evidence="2">Uncharacterized protein</fullName>
    </submittedName>
</protein>
<feature type="region of interest" description="Disordered" evidence="1">
    <location>
        <begin position="50"/>
        <end position="75"/>
    </location>
</feature>
<proteinExistence type="predicted"/>
<reference evidence="2 3" key="1">
    <citation type="submission" date="2019-03" db="EMBL/GenBank/DDBJ databases">
        <authorList>
            <person name="Zhang S."/>
        </authorList>
    </citation>
    <scope>NUCLEOTIDE SEQUENCE [LARGE SCALE GENOMIC DNA]</scope>
    <source>
        <strain evidence="2 3">S4J41</strain>
    </source>
</reference>
<gene>
    <name evidence="2" type="ORF">E1B25_20265</name>
</gene>
<dbReference type="AlphaFoldDB" id="A0A4V2Z6Z4"/>
<dbReference type="OrthoDB" id="7874795at2"/>
<name>A0A4V2Z6Z4_9RHOB</name>
<dbReference type="Proteomes" id="UP000294662">
    <property type="component" value="Unassembled WGS sequence"/>
</dbReference>
<comment type="caution">
    <text evidence="2">The sequence shown here is derived from an EMBL/GenBank/DDBJ whole genome shotgun (WGS) entry which is preliminary data.</text>
</comment>
<sequence>MSNTKPATAEYEVIKAREIGGVHRAVGEIVTLTPRAAKYYLPPYGSGLKLGGAKEASKPKPVAEKPAAKAEKPDA</sequence>
<evidence type="ECO:0000256" key="1">
    <source>
        <dbReference type="SAM" id="MobiDB-lite"/>
    </source>
</evidence>
<evidence type="ECO:0000313" key="3">
    <source>
        <dbReference type="Proteomes" id="UP000294662"/>
    </source>
</evidence>
<accession>A0A4V2Z6Z4</accession>
<dbReference type="EMBL" id="SMFP01000022">
    <property type="protein sequence ID" value="TDE34126.1"/>
    <property type="molecule type" value="Genomic_DNA"/>
</dbReference>